<reference evidence="15" key="1">
    <citation type="submission" date="2016-10" db="EMBL/GenBank/DDBJ databases">
        <authorList>
            <person name="Varghese N."/>
            <person name="Submissions S."/>
        </authorList>
    </citation>
    <scope>NUCLEOTIDE SEQUENCE [LARGE SCALE GENOMIC DNA]</scope>
    <source>
        <strain evidence="15">DSM 10002</strain>
    </source>
</reference>
<evidence type="ECO:0000256" key="2">
    <source>
        <dbReference type="ARBA" id="ARBA00022448"/>
    </source>
</evidence>
<evidence type="ECO:0000313" key="15">
    <source>
        <dbReference type="Proteomes" id="UP000214355"/>
    </source>
</evidence>
<evidence type="ECO:0000259" key="13">
    <source>
        <dbReference type="PROSITE" id="PS50929"/>
    </source>
</evidence>
<feature type="transmembrane region" description="Helical" evidence="11">
    <location>
        <begin position="58"/>
        <end position="80"/>
    </location>
</feature>
<dbReference type="FunFam" id="3.40.50.300:FF:000221">
    <property type="entry name" value="Multidrug ABC transporter ATP-binding protein"/>
    <property type="match status" value="1"/>
</dbReference>
<feature type="transmembrane region" description="Helical" evidence="11">
    <location>
        <begin position="167"/>
        <end position="184"/>
    </location>
</feature>
<dbReference type="SUPFAM" id="SSF52540">
    <property type="entry name" value="P-loop containing nucleoside triphosphate hydrolases"/>
    <property type="match status" value="1"/>
</dbReference>
<dbReference type="Pfam" id="PF00664">
    <property type="entry name" value="ABC_membrane"/>
    <property type="match status" value="1"/>
</dbReference>
<keyword evidence="5 11" id="KW-0812">Transmembrane</keyword>
<dbReference type="InterPro" id="IPR011527">
    <property type="entry name" value="ABC1_TM_dom"/>
</dbReference>
<proteinExistence type="inferred from homology"/>
<name>A0A1H2LH16_9ACTO</name>
<dbReference type="SUPFAM" id="SSF90123">
    <property type="entry name" value="ABC transporter transmembrane region"/>
    <property type="match status" value="1"/>
</dbReference>
<evidence type="ECO:0000256" key="10">
    <source>
        <dbReference type="ARBA" id="ARBA00023455"/>
    </source>
</evidence>
<feature type="transmembrane region" description="Helical" evidence="11">
    <location>
        <begin position="138"/>
        <end position="161"/>
    </location>
</feature>
<evidence type="ECO:0000256" key="3">
    <source>
        <dbReference type="ARBA" id="ARBA00022475"/>
    </source>
</evidence>
<evidence type="ECO:0000256" key="11">
    <source>
        <dbReference type="SAM" id="Phobius"/>
    </source>
</evidence>
<feature type="transmembrane region" description="Helical" evidence="11">
    <location>
        <begin position="279"/>
        <end position="305"/>
    </location>
</feature>
<organism evidence="14 15">
    <name type="scientific">Arcanobacterium phocae</name>
    <dbReference type="NCBI Taxonomy" id="131112"/>
    <lineage>
        <taxon>Bacteria</taxon>
        <taxon>Bacillati</taxon>
        <taxon>Actinomycetota</taxon>
        <taxon>Actinomycetes</taxon>
        <taxon>Actinomycetales</taxon>
        <taxon>Actinomycetaceae</taxon>
        <taxon>Arcanobacterium</taxon>
    </lineage>
</organism>
<dbReference type="GeneID" id="65344763"/>
<dbReference type="PANTHER" id="PTHR24221:SF397">
    <property type="entry name" value="ABC TRANSPORTER, ATP-BINDING TRANSMEMBRANE PROTEIN"/>
    <property type="match status" value="1"/>
</dbReference>
<dbReference type="Pfam" id="PF00005">
    <property type="entry name" value="ABC_tran"/>
    <property type="match status" value="1"/>
</dbReference>
<feature type="transmembrane region" description="Helical" evidence="11">
    <location>
        <begin position="27"/>
        <end position="46"/>
    </location>
</feature>
<dbReference type="OrthoDB" id="9806127at2"/>
<dbReference type="GO" id="GO:0005524">
    <property type="term" value="F:ATP binding"/>
    <property type="evidence" value="ECO:0007669"/>
    <property type="project" value="UniProtKB-KW"/>
</dbReference>
<evidence type="ECO:0000256" key="5">
    <source>
        <dbReference type="ARBA" id="ARBA00022692"/>
    </source>
</evidence>
<dbReference type="GO" id="GO:0016887">
    <property type="term" value="F:ATP hydrolysis activity"/>
    <property type="evidence" value="ECO:0007669"/>
    <property type="project" value="InterPro"/>
</dbReference>
<gene>
    <name evidence="14" type="ORF">SAMN04489737_1025</name>
</gene>
<feature type="transmembrane region" description="Helical" evidence="11">
    <location>
        <begin position="243"/>
        <end position="273"/>
    </location>
</feature>
<comment type="similarity">
    <text evidence="10">Belongs to the ABC transporter superfamily. Siderophore-Fe(3+) uptake transporter (SIUT) (TC 3.A.1.21) family.</text>
</comment>
<evidence type="ECO:0000256" key="4">
    <source>
        <dbReference type="ARBA" id="ARBA00022519"/>
    </source>
</evidence>
<protein>
    <submittedName>
        <fullName evidence="14">ATP-binding cassette, subfamily B</fullName>
    </submittedName>
</protein>
<dbReference type="InterPro" id="IPR017871">
    <property type="entry name" value="ABC_transporter-like_CS"/>
</dbReference>
<dbReference type="PROSITE" id="PS00211">
    <property type="entry name" value="ABC_TRANSPORTER_1"/>
    <property type="match status" value="1"/>
</dbReference>
<dbReference type="PANTHER" id="PTHR24221">
    <property type="entry name" value="ATP-BINDING CASSETTE SUB-FAMILY B"/>
    <property type="match status" value="1"/>
</dbReference>
<dbReference type="InterPro" id="IPR003593">
    <property type="entry name" value="AAA+_ATPase"/>
</dbReference>
<dbReference type="Gene3D" id="1.20.1560.10">
    <property type="entry name" value="ABC transporter type 1, transmembrane domain"/>
    <property type="match status" value="1"/>
</dbReference>
<dbReference type="Proteomes" id="UP000214355">
    <property type="component" value="Chromosome I"/>
</dbReference>
<dbReference type="GO" id="GO:0140359">
    <property type="term" value="F:ABC-type transporter activity"/>
    <property type="evidence" value="ECO:0007669"/>
    <property type="project" value="InterPro"/>
</dbReference>
<keyword evidence="15" id="KW-1185">Reference proteome</keyword>
<dbReference type="SMART" id="SM00382">
    <property type="entry name" value="AAA"/>
    <property type="match status" value="1"/>
</dbReference>
<dbReference type="GO" id="GO:0034040">
    <property type="term" value="F:ATPase-coupled lipid transmembrane transporter activity"/>
    <property type="evidence" value="ECO:0007669"/>
    <property type="project" value="TreeGrafter"/>
</dbReference>
<feature type="domain" description="ABC transmembrane type-1" evidence="13">
    <location>
        <begin position="27"/>
        <end position="307"/>
    </location>
</feature>
<dbReference type="GO" id="GO:0005886">
    <property type="term" value="C:plasma membrane"/>
    <property type="evidence" value="ECO:0007669"/>
    <property type="project" value="UniProtKB-SubCell"/>
</dbReference>
<dbReference type="InterPro" id="IPR003439">
    <property type="entry name" value="ABC_transporter-like_ATP-bd"/>
</dbReference>
<keyword evidence="4" id="KW-0997">Cell inner membrane</keyword>
<keyword evidence="9 11" id="KW-0472">Membrane</keyword>
<evidence type="ECO:0000313" key="14">
    <source>
        <dbReference type="EMBL" id="SDU79871.1"/>
    </source>
</evidence>
<dbReference type="InterPro" id="IPR039421">
    <property type="entry name" value="Type_1_exporter"/>
</dbReference>
<accession>A0A1H2LH16</accession>
<evidence type="ECO:0000256" key="1">
    <source>
        <dbReference type="ARBA" id="ARBA00004429"/>
    </source>
</evidence>
<dbReference type="InterPro" id="IPR036640">
    <property type="entry name" value="ABC1_TM_sf"/>
</dbReference>
<keyword evidence="8 11" id="KW-1133">Transmembrane helix</keyword>
<dbReference type="PROSITE" id="PS50929">
    <property type="entry name" value="ABC_TM1F"/>
    <property type="match status" value="1"/>
</dbReference>
<evidence type="ECO:0000256" key="9">
    <source>
        <dbReference type="ARBA" id="ARBA00023136"/>
    </source>
</evidence>
<feature type="domain" description="ABC transporter" evidence="12">
    <location>
        <begin position="339"/>
        <end position="574"/>
    </location>
</feature>
<keyword evidence="2" id="KW-0813">Transport</keyword>
<keyword evidence="7 14" id="KW-0067">ATP-binding</keyword>
<dbReference type="Gene3D" id="3.40.50.300">
    <property type="entry name" value="P-loop containing nucleotide triphosphate hydrolases"/>
    <property type="match status" value="1"/>
</dbReference>
<evidence type="ECO:0000256" key="8">
    <source>
        <dbReference type="ARBA" id="ARBA00022989"/>
    </source>
</evidence>
<evidence type="ECO:0000256" key="7">
    <source>
        <dbReference type="ARBA" id="ARBA00022840"/>
    </source>
</evidence>
<evidence type="ECO:0000256" key="6">
    <source>
        <dbReference type="ARBA" id="ARBA00022741"/>
    </source>
</evidence>
<evidence type="ECO:0000259" key="12">
    <source>
        <dbReference type="PROSITE" id="PS50893"/>
    </source>
</evidence>
<dbReference type="RefSeq" id="WP_091280643.1">
    <property type="nucleotide sequence ID" value="NZ_JABAPH010000044.1"/>
</dbReference>
<keyword evidence="3" id="KW-1003">Cell membrane</keyword>
<dbReference type="EMBL" id="LT629804">
    <property type="protein sequence ID" value="SDU79871.1"/>
    <property type="molecule type" value="Genomic_DNA"/>
</dbReference>
<keyword evidence="6" id="KW-0547">Nucleotide-binding</keyword>
<comment type="subcellular location">
    <subcellularLocation>
        <location evidence="1">Cell inner membrane</location>
        <topology evidence="1">Multi-pass membrane protein</topology>
    </subcellularLocation>
</comment>
<dbReference type="PROSITE" id="PS50893">
    <property type="entry name" value="ABC_TRANSPORTER_2"/>
    <property type="match status" value="1"/>
</dbReference>
<dbReference type="AlphaFoldDB" id="A0A1H2LH16"/>
<dbReference type="STRING" id="131112.SAMN04489737_1025"/>
<dbReference type="InterPro" id="IPR027417">
    <property type="entry name" value="P-loop_NTPase"/>
</dbReference>
<sequence>MKTVSRGITQQIFRLLSSQGQKQLRSVFILAAISGVIRGLALSAFLPAATALVKNENVWGLSIVGWLCVLLCLGITSAILEYVLAMANYSVALDSMVSLHKQIGDQVARLPLGYFTSETAGKFSRLVSKQMLMLGESFAHFLAPMIMNTFTMLVLLVGCWIWSPSMGMLLTISVPVMLLAVWASQRCKEHDDKLTTPPSQELSARLVEFAQNQPILRACGQASSFEPLISATKATEKAGIRGLWWGVLGNVIVGTATQFVAVFAMIIAVSVTFGFSDPIATIVFIGIMLRFTTMLSEIGSLGMALEGSRPLLSQIDELLDEPVLTDPISPKSVERPGAVELQDVHFGYTPEASVLNGVSIQFAPQSFTAIVGPSGCGKTTVARLIARFYEVEQGSVLVGGVPVKEQRVADLMEQIAWVFQDVYLYDDTLEANIRVGNPNATEEQIRHAADLAGVTEIVKRLPDGWNTKVGEGGRALSGGERQRVSIARAIVKDAPIVLFDEATSALDPANENHVVQSLNYLRERATLIVIAHKLSTIQTADQIVVLDSRGRVAQQGTHQELLEKDGTYREFWELRQAAKGWSLT</sequence>